<feature type="compositionally biased region" description="Polar residues" evidence="1">
    <location>
        <begin position="796"/>
        <end position="813"/>
    </location>
</feature>
<feature type="region of interest" description="Disordered" evidence="1">
    <location>
        <begin position="263"/>
        <end position="324"/>
    </location>
</feature>
<organism evidence="3 4">
    <name type="scientific">Niveomyces insectorum RCEF 264</name>
    <dbReference type="NCBI Taxonomy" id="1081102"/>
    <lineage>
        <taxon>Eukaryota</taxon>
        <taxon>Fungi</taxon>
        <taxon>Dikarya</taxon>
        <taxon>Ascomycota</taxon>
        <taxon>Pezizomycotina</taxon>
        <taxon>Sordariomycetes</taxon>
        <taxon>Hypocreomycetidae</taxon>
        <taxon>Hypocreales</taxon>
        <taxon>Cordycipitaceae</taxon>
        <taxon>Niveomyces</taxon>
    </lineage>
</organism>
<accession>A0A162JAE4</accession>
<keyword evidence="4" id="KW-1185">Reference proteome</keyword>
<dbReference type="EMBL" id="AZHD01000003">
    <property type="protein sequence ID" value="OAA65177.1"/>
    <property type="molecule type" value="Genomic_DNA"/>
</dbReference>
<dbReference type="PANTHER" id="PTHR39463">
    <property type="entry name" value="MEDUSA"/>
    <property type="match status" value="1"/>
</dbReference>
<comment type="caution">
    <text evidence="3">The sequence shown here is derived from an EMBL/GenBank/DDBJ whole genome shotgun (WGS) entry which is preliminary data.</text>
</comment>
<feature type="region of interest" description="Disordered" evidence="1">
    <location>
        <begin position="866"/>
        <end position="894"/>
    </location>
</feature>
<feature type="region of interest" description="Disordered" evidence="1">
    <location>
        <begin position="791"/>
        <end position="813"/>
    </location>
</feature>
<dbReference type="AlphaFoldDB" id="A0A162JAE4"/>
<dbReference type="STRING" id="1081102.A0A162JAE4"/>
<dbReference type="PANTHER" id="PTHR39463:SF1">
    <property type="entry name" value="MEDUSA"/>
    <property type="match status" value="1"/>
</dbReference>
<gene>
    <name evidence="3" type="ORF">SPI_01964</name>
</gene>
<evidence type="ECO:0000313" key="3">
    <source>
        <dbReference type="EMBL" id="OAA65177.1"/>
    </source>
</evidence>
<reference evidence="3 4" key="1">
    <citation type="journal article" date="2016" name="Genome Biol. Evol.">
        <title>Divergent and convergent evolution of fungal pathogenicity.</title>
        <authorList>
            <person name="Shang Y."/>
            <person name="Xiao G."/>
            <person name="Zheng P."/>
            <person name="Cen K."/>
            <person name="Zhan S."/>
            <person name="Wang C."/>
        </authorList>
    </citation>
    <scope>NUCLEOTIDE SEQUENCE [LARGE SCALE GENOMIC DNA]</scope>
    <source>
        <strain evidence="3 4">RCEF 264</strain>
    </source>
</reference>
<feature type="compositionally biased region" description="Basic residues" evidence="1">
    <location>
        <begin position="867"/>
        <end position="879"/>
    </location>
</feature>
<evidence type="ECO:0000259" key="2">
    <source>
        <dbReference type="Pfam" id="PF23305"/>
    </source>
</evidence>
<dbReference type="Pfam" id="PF23305">
    <property type="entry name" value="DUF7082"/>
    <property type="match status" value="1"/>
</dbReference>
<dbReference type="OrthoDB" id="1751210at2759"/>
<proteinExistence type="predicted"/>
<evidence type="ECO:0000313" key="4">
    <source>
        <dbReference type="Proteomes" id="UP000076874"/>
    </source>
</evidence>
<dbReference type="GO" id="GO:0005634">
    <property type="term" value="C:nucleus"/>
    <property type="evidence" value="ECO:0007669"/>
    <property type="project" value="TreeGrafter"/>
</dbReference>
<dbReference type="Proteomes" id="UP000076874">
    <property type="component" value="Unassembled WGS sequence"/>
</dbReference>
<evidence type="ECO:0000256" key="1">
    <source>
        <dbReference type="SAM" id="MobiDB-lite"/>
    </source>
</evidence>
<feature type="region of interest" description="Disordered" evidence="1">
    <location>
        <begin position="758"/>
        <end position="779"/>
    </location>
</feature>
<feature type="compositionally biased region" description="Polar residues" evidence="1">
    <location>
        <begin position="291"/>
        <end position="324"/>
    </location>
</feature>
<dbReference type="InterPro" id="IPR055509">
    <property type="entry name" value="DUF7082"/>
</dbReference>
<sequence length="894" mass="94254">MSTVGVQQTAYKVFEPTFHSRRPIIVDEGIESPETVSLRYEEEAAIANGEDLRGQSLSDFLPMAAYKTQPAQLHGFADAAYTPYSQQQYHSQQTDDSAAHLDGLGFSTDDGTGQFLDAAGSQPPSPVNILSCGPTAGIAGTRVELKVMSQYDLMAMSSPAPYVWLSFGSQKCHTHVVKEAVSQDGLTYAVSAEAPQFMVTNCASPSSVPLTVVIENTNGEEMARVPVARSFTYHDAPEATEASASAPALDGVAAGDAAVSVSVSAEPEGITRKSPTQSPGHVEGHEGQLGSPPQLTMQTSATGSPSQAHSQLSSIESTTNSYSYPSSAVDAATAAATAAAAAAQHVQQADNTFSAAVSDTAYTQDNGTMLGTYRSASFSDGLPRAAAPPPLRTSLNTPTWTATSYGGLGHYQGQYQHHHQHHRQHHHAYNNTRDRYNTGRSHSVAHIYGSTPITRAPLSAPLPAPSNGNAPQLIRTSTIQTGPAASVGGGGGGMGANGGYGNGQWGGFPTKASLSIMGNLDAMAHDWTSEEWNNRRRIVLFRKKQNGSQLEMTFRAVPINERPPNSICISCIYWAEKQECFVTSVDTINLLEQLVAAPSRFSVEEKNRIRRNLEGFKPFTVSKAKAESEEFFKLIMAFGAPKPRTIEKDVKVFPWKILGPALKKIISKYSASPSSILPPASSVGAAQSHHSHLLTPMTMSPSYSVLPPTPGPLPTTTDGTSTVGYVAMTSGGANPADTLASPRSLSGASWVSYTGNTSSGRALSPGSTATKPQSPSSASLRLGTLLTGYDTRGSVGVSTPSTHSYGHPQQQHQAHSFNSPLSVATTAAAAAASLPPATTTAAAGGHGGNRWDGYGVTTSAAPSYSNNHHHNHHQQHAYHGHLYSTGYGDNVQRA</sequence>
<feature type="domain" description="DUF7082" evidence="2">
    <location>
        <begin position="511"/>
        <end position="666"/>
    </location>
</feature>
<protein>
    <submittedName>
        <fullName evidence="3">Transcriptional regulator medusa</fullName>
    </submittedName>
</protein>
<name>A0A162JAE4_9HYPO</name>